<sequence>MIKNAIGKLFTILGITTLIVSCDKDFNAIGTDIVGDEHFGTERDISSTITIFNQKTGGVETTNLPINPLGIYDSPVFGKTTANFVTQLELQTFNPTFREVTLARIKSVILYVPYFSTVKSSSEGTTIYELDSIFGNQTTKMRLNVYENGYYMRDFDPNTNFAAQKFYSNQDALFNNAKIGSRLNDASDAKENEEFIFDKTEITIPGETEEDDDAKLAPGMRLNLNKQFFFNKIFANSGSNLANNNVFKNYFRGLYFRMEETSGAGALKMLDFTKGTITITYEDKKVTVVDGVETDAGTEEKTLILKFGGKSASLLNQTSNGTSSAYETIVGNIGTGDQKVYIKGGDGSIGLIDLFGGGNSGELEAIRQVANQENWLINEANLVFYVDQTATANLAEPNRLYLYDARNNRPLIDYTFDTSTLAGNSKFNKFVYGGIGEKSTNAENSKIARYKFRITEHIKNVLFKDSTNVRLGLSVTENVNNIAGAALASPSPNFKGVPTFSVINPLGTVVFGNVPVSSQEDKKLQLEIYYTKPN</sequence>
<dbReference type="EMBL" id="JAABLM010000007">
    <property type="protein sequence ID" value="NBL64963.1"/>
    <property type="molecule type" value="Genomic_DNA"/>
</dbReference>
<dbReference type="Proteomes" id="UP000798602">
    <property type="component" value="Unassembled WGS sequence"/>
</dbReference>
<dbReference type="PROSITE" id="PS51257">
    <property type="entry name" value="PROKAR_LIPOPROTEIN"/>
    <property type="match status" value="1"/>
</dbReference>
<evidence type="ECO:0000313" key="1">
    <source>
        <dbReference type="EMBL" id="NBL64963.1"/>
    </source>
</evidence>
<gene>
    <name evidence="1" type="ORF">GV828_07095</name>
</gene>
<comment type="caution">
    <text evidence="1">The sequence shown here is derived from an EMBL/GenBank/DDBJ whole genome shotgun (WGS) entry which is preliminary data.</text>
</comment>
<keyword evidence="2" id="KW-1185">Reference proteome</keyword>
<accession>A0ABW9ZDW3</accession>
<organism evidence="1 2">
    <name type="scientific">Flavobacterium ichthyis</name>
    <dbReference type="NCBI Taxonomy" id="2698827"/>
    <lineage>
        <taxon>Bacteria</taxon>
        <taxon>Pseudomonadati</taxon>
        <taxon>Bacteroidota</taxon>
        <taxon>Flavobacteriia</taxon>
        <taxon>Flavobacteriales</taxon>
        <taxon>Flavobacteriaceae</taxon>
        <taxon>Flavobacterium</taxon>
    </lineage>
</organism>
<dbReference type="Pfam" id="PF14092">
    <property type="entry name" value="DUF4270"/>
    <property type="match status" value="1"/>
</dbReference>
<name>A0ABW9ZDW3_9FLAO</name>
<protein>
    <submittedName>
        <fullName evidence="1">DUF4270 family protein</fullName>
    </submittedName>
</protein>
<dbReference type="InterPro" id="IPR025366">
    <property type="entry name" value="DUF4270"/>
</dbReference>
<reference evidence="2" key="1">
    <citation type="submission" date="2020-01" db="EMBL/GenBank/DDBJ databases">
        <title>Sphingomonas sp. strain CSW-10.</title>
        <authorList>
            <person name="Chen W.-M."/>
        </authorList>
    </citation>
    <scope>NUCLEOTIDE SEQUENCE [LARGE SCALE GENOMIC DNA]</scope>
    <source>
        <strain evidence="2">NST-5</strain>
    </source>
</reference>
<evidence type="ECO:0000313" key="2">
    <source>
        <dbReference type="Proteomes" id="UP000798602"/>
    </source>
</evidence>
<proteinExistence type="predicted"/>